<gene>
    <name evidence="3" type="primary">LOC108673429</name>
</gene>
<evidence type="ECO:0000313" key="3">
    <source>
        <dbReference type="RefSeq" id="XP_018016746.1"/>
    </source>
</evidence>
<feature type="transmembrane region" description="Helical" evidence="1">
    <location>
        <begin position="35"/>
        <end position="58"/>
    </location>
</feature>
<evidence type="ECO:0000313" key="2">
    <source>
        <dbReference type="Proteomes" id="UP000694843"/>
    </source>
</evidence>
<name>A0A8B7NUV9_HYAAZ</name>
<dbReference type="GeneID" id="108673429"/>
<proteinExistence type="predicted"/>
<dbReference type="Proteomes" id="UP000694843">
    <property type="component" value="Unplaced"/>
</dbReference>
<protein>
    <submittedName>
        <fullName evidence="3">Uncharacterized protein LOC108673429</fullName>
    </submittedName>
</protein>
<dbReference type="AlphaFoldDB" id="A0A8B7NUV9"/>
<dbReference type="RefSeq" id="XP_018016746.1">
    <property type="nucleotide sequence ID" value="XM_018161257.2"/>
</dbReference>
<feature type="transmembrane region" description="Helical" evidence="1">
    <location>
        <begin position="78"/>
        <end position="102"/>
    </location>
</feature>
<reference evidence="3" key="1">
    <citation type="submission" date="2025-08" db="UniProtKB">
        <authorList>
            <consortium name="RefSeq"/>
        </authorList>
    </citation>
    <scope>IDENTIFICATION</scope>
    <source>
        <tissue evidence="3">Whole organism</tissue>
    </source>
</reference>
<sequence>MEYNAREPASRTSEYGFRESAWAAEDERDCRTCDILLVILLFSLVGTIGLGLIFYIFGTFADMNEMARFRLSFMMNCVLIIIGIQFMFSIVGLIILLLARILKRDQKQKFRSENIRHTLPRVATTSTLCSECQCTQTHEVRNFPKISQIDLEATARSPDIRIVYLKEDCTQTASEPDDELPELATVDTELAVNSSAPEEIVPSELV</sequence>
<keyword evidence="2" id="KW-1185">Reference proteome</keyword>
<keyword evidence="1" id="KW-1133">Transmembrane helix</keyword>
<keyword evidence="1" id="KW-0812">Transmembrane</keyword>
<accession>A0A8B7NUV9</accession>
<keyword evidence="1" id="KW-0472">Membrane</keyword>
<evidence type="ECO:0000256" key="1">
    <source>
        <dbReference type="SAM" id="Phobius"/>
    </source>
</evidence>
<organism evidence="2 3">
    <name type="scientific">Hyalella azteca</name>
    <name type="common">Amphipod</name>
    <dbReference type="NCBI Taxonomy" id="294128"/>
    <lineage>
        <taxon>Eukaryota</taxon>
        <taxon>Metazoa</taxon>
        <taxon>Ecdysozoa</taxon>
        <taxon>Arthropoda</taxon>
        <taxon>Crustacea</taxon>
        <taxon>Multicrustacea</taxon>
        <taxon>Malacostraca</taxon>
        <taxon>Eumalacostraca</taxon>
        <taxon>Peracarida</taxon>
        <taxon>Amphipoda</taxon>
        <taxon>Senticaudata</taxon>
        <taxon>Talitrida</taxon>
        <taxon>Talitroidea</taxon>
        <taxon>Hyalellidae</taxon>
        <taxon>Hyalella</taxon>
    </lineage>
</organism>
<dbReference type="KEGG" id="hazt:108673429"/>